<evidence type="ECO:0000313" key="1">
    <source>
        <dbReference type="EMBL" id="CAF1044690.1"/>
    </source>
</evidence>
<sequence length="372" mass="42519">MPEIGSCADVNCDEEIKDLYECHCCSRLICLNHLIEHVEITKQNKKRLHSLDNELNTVITTLKIIIEEKLVNIEWEEKLIEKAKNFLDTHNCSIDDIQNIFEQINQAIVSNHPDETIVKVESSLLETKNCSCICMCNREKTNLNDQSLSRTTRSKSKSATCLDSTRNTDVIENFGTSINDRYSTLINHDFSGTVLLDQIQKSTKNQDVNEGQNKKKAISFSTYFGQCPLKFDGAYGLTKAQHSIDLCLNRKPRRIGLYGHFIGKHKLKAACARRLVQAIIKHKDPMITKLFDENEDVINHFYQISCPFRNGMINLFGYSTKTISHVPCGFRSVIFSTLKFHLKHHHNVSSEVAQILVNYFKEIQMNNNGTST</sequence>
<name>A0A814K591_9BILA</name>
<dbReference type="EMBL" id="CAJOBD010000737">
    <property type="protein sequence ID" value="CAF3713061.1"/>
    <property type="molecule type" value="Genomic_DNA"/>
</dbReference>
<evidence type="ECO:0000313" key="3">
    <source>
        <dbReference type="Proteomes" id="UP000663864"/>
    </source>
</evidence>
<accession>A0A814K591</accession>
<organism evidence="1 3">
    <name type="scientific">Rotaria sordida</name>
    <dbReference type="NCBI Taxonomy" id="392033"/>
    <lineage>
        <taxon>Eukaryota</taxon>
        <taxon>Metazoa</taxon>
        <taxon>Spiralia</taxon>
        <taxon>Gnathifera</taxon>
        <taxon>Rotifera</taxon>
        <taxon>Eurotatoria</taxon>
        <taxon>Bdelloidea</taxon>
        <taxon>Philodinida</taxon>
        <taxon>Philodinidae</taxon>
        <taxon>Rotaria</taxon>
    </lineage>
</organism>
<dbReference type="AlphaFoldDB" id="A0A814K591"/>
<evidence type="ECO:0000313" key="2">
    <source>
        <dbReference type="EMBL" id="CAF3713061.1"/>
    </source>
</evidence>
<reference evidence="1" key="1">
    <citation type="submission" date="2021-02" db="EMBL/GenBank/DDBJ databases">
        <authorList>
            <person name="Nowell W R."/>
        </authorList>
    </citation>
    <scope>NUCLEOTIDE SEQUENCE</scope>
</reference>
<proteinExistence type="predicted"/>
<protein>
    <submittedName>
        <fullName evidence="1">Uncharacterized protein</fullName>
    </submittedName>
</protein>
<dbReference type="Proteomes" id="UP000663836">
    <property type="component" value="Unassembled WGS sequence"/>
</dbReference>
<dbReference type="Proteomes" id="UP000663864">
    <property type="component" value="Unassembled WGS sequence"/>
</dbReference>
<gene>
    <name evidence="2" type="ORF">JBS370_LOCUS10285</name>
    <name evidence="1" type="ORF">ZHD862_LOCUS14733</name>
</gene>
<dbReference type="EMBL" id="CAJNOT010000647">
    <property type="protein sequence ID" value="CAF1044690.1"/>
    <property type="molecule type" value="Genomic_DNA"/>
</dbReference>
<comment type="caution">
    <text evidence="1">The sequence shown here is derived from an EMBL/GenBank/DDBJ whole genome shotgun (WGS) entry which is preliminary data.</text>
</comment>